<dbReference type="GO" id="GO:0140291">
    <property type="term" value="P:peptidyl-glutamate ADP-deribosylation"/>
    <property type="evidence" value="ECO:0007669"/>
    <property type="project" value="TreeGrafter"/>
</dbReference>
<dbReference type="EMBL" id="SNRY01007558">
    <property type="protein sequence ID" value="KAA6310177.1"/>
    <property type="molecule type" value="Genomic_DNA"/>
</dbReference>
<dbReference type="Gene3D" id="3.40.220.10">
    <property type="entry name" value="Leucine Aminopeptidase, subunit E, domain 1"/>
    <property type="match status" value="1"/>
</dbReference>
<evidence type="ECO:0000313" key="2">
    <source>
        <dbReference type="EMBL" id="KAA6310177.1"/>
    </source>
</evidence>
<dbReference type="SMART" id="SM00506">
    <property type="entry name" value="A1pp"/>
    <property type="match status" value="1"/>
</dbReference>
<dbReference type="CDD" id="cd02901">
    <property type="entry name" value="Macro_Poa1p-like"/>
    <property type="match status" value="1"/>
</dbReference>
<reference evidence="2" key="1">
    <citation type="submission" date="2019-03" db="EMBL/GenBank/DDBJ databases">
        <title>Single cell metagenomics reveals metabolic interactions within the superorganism composed of flagellate Streblomastix strix and complex community of Bacteroidetes bacteria on its surface.</title>
        <authorList>
            <person name="Treitli S.C."/>
            <person name="Kolisko M."/>
            <person name="Husnik F."/>
            <person name="Keeling P."/>
            <person name="Hampl V."/>
        </authorList>
    </citation>
    <scope>NUCLEOTIDE SEQUENCE</scope>
    <source>
        <strain evidence="2">STM</strain>
    </source>
</reference>
<name>A0A5J4PKW0_9ZZZZ</name>
<dbReference type="PANTHER" id="PTHR12521:SF0">
    <property type="entry name" value="ADP-RIBOSE GLYCOHYDROLASE OARD1"/>
    <property type="match status" value="1"/>
</dbReference>
<dbReference type="SUPFAM" id="SSF52949">
    <property type="entry name" value="Macro domain-like"/>
    <property type="match status" value="1"/>
</dbReference>
<dbReference type="Pfam" id="PF01661">
    <property type="entry name" value="Macro"/>
    <property type="match status" value="1"/>
</dbReference>
<dbReference type="InterPro" id="IPR002589">
    <property type="entry name" value="Macro_dom"/>
</dbReference>
<dbReference type="InterPro" id="IPR043472">
    <property type="entry name" value="Macro_dom-like"/>
</dbReference>
<organism evidence="2">
    <name type="scientific">termite gut metagenome</name>
    <dbReference type="NCBI Taxonomy" id="433724"/>
    <lineage>
        <taxon>unclassified sequences</taxon>
        <taxon>metagenomes</taxon>
        <taxon>organismal metagenomes</taxon>
    </lineage>
</organism>
<feature type="domain" description="Macro" evidence="1">
    <location>
        <begin position="1"/>
        <end position="151"/>
    </location>
</feature>
<proteinExistence type="predicted"/>
<dbReference type="PROSITE" id="PS51154">
    <property type="entry name" value="MACRO"/>
    <property type="match status" value="1"/>
</dbReference>
<dbReference type="InterPro" id="IPR050892">
    <property type="entry name" value="ADP-ribose_metab_enzymes"/>
</dbReference>
<evidence type="ECO:0000259" key="1">
    <source>
        <dbReference type="PROSITE" id="PS51154"/>
    </source>
</evidence>
<sequence length="151" mass="17581">MEFGENIKFIQGNLFNSEYQTLVNTVNCVGVMGKGIALEFKKQYPEMFEIYKSYCDEDLMVIGSLYLHKTPNKWVLNFPTKVHWRNPSKLEYIENGLQKVLDKYKEYEITSIAFPLLGCSNGGLNREDVLPLMNEYLSKLEIPAEIYDYNL</sequence>
<protein>
    <recommendedName>
        <fullName evidence="1">Macro domain-containing protein</fullName>
    </recommendedName>
</protein>
<accession>A0A5J4PKW0</accession>
<dbReference type="PANTHER" id="PTHR12521">
    <property type="entry name" value="PROTEIN C6ORF130"/>
    <property type="match status" value="1"/>
</dbReference>
<comment type="caution">
    <text evidence="2">The sequence shown here is derived from an EMBL/GenBank/DDBJ whole genome shotgun (WGS) entry which is preliminary data.</text>
</comment>
<dbReference type="AlphaFoldDB" id="A0A5J4PKW0"/>
<gene>
    <name evidence="2" type="ORF">EZS27_038474</name>
</gene>